<gene>
    <name evidence="1" type="ORF">G2W53_039246</name>
</gene>
<keyword evidence="2" id="KW-1185">Reference proteome</keyword>
<comment type="caution">
    <text evidence="1">The sequence shown here is derived from an EMBL/GenBank/DDBJ whole genome shotgun (WGS) entry which is preliminary data.</text>
</comment>
<dbReference type="OrthoDB" id="1436613at2759"/>
<dbReference type="AlphaFoldDB" id="A0A834SM70"/>
<dbReference type="Proteomes" id="UP000634136">
    <property type="component" value="Unassembled WGS sequence"/>
</dbReference>
<protein>
    <submittedName>
        <fullName evidence="1">Agamous-like MADS-box protein AGL1</fullName>
    </submittedName>
</protein>
<name>A0A834SM70_9FABA</name>
<organism evidence="1 2">
    <name type="scientific">Senna tora</name>
    <dbReference type="NCBI Taxonomy" id="362788"/>
    <lineage>
        <taxon>Eukaryota</taxon>
        <taxon>Viridiplantae</taxon>
        <taxon>Streptophyta</taxon>
        <taxon>Embryophyta</taxon>
        <taxon>Tracheophyta</taxon>
        <taxon>Spermatophyta</taxon>
        <taxon>Magnoliopsida</taxon>
        <taxon>eudicotyledons</taxon>
        <taxon>Gunneridae</taxon>
        <taxon>Pentapetalae</taxon>
        <taxon>rosids</taxon>
        <taxon>fabids</taxon>
        <taxon>Fabales</taxon>
        <taxon>Fabaceae</taxon>
        <taxon>Caesalpinioideae</taxon>
        <taxon>Cassia clade</taxon>
        <taxon>Senna</taxon>
    </lineage>
</organism>
<dbReference type="EMBL" id="JAAIUW010000012">
    <property type="protein sequence ID" value="KAF7807085.1"/>
    <property type="molecule type" value="Genomic_DNA"/>
</dbReference>
<accession>A0A834SM70</accession>
<proteinExistence type="predicted"/>
<evidence type="ECO:0000313" key="2">
    <source>
        <dbReference type="Proteomes" id="UP000634136"/>
    </source>
</evidence>
<reference evidence="1" key="1">
    <citation type="submission" date="2020-09" db="EMBL/GenBank/DDBJ databases">
        <title>Genome-Enabled Discovery of Anthraquinone Biosynthesis in Senna tora.</title>
        <authorList>
            <person name="Kang S.-H."/>
            <person name="Pandey R.P."/>
            <person name="Lee C.-M."/>
            <person name="Sim J.-S."/>
            <person name="Jeong J.-T."/>
            <person name="Choi B.-S."/>
            <person name="Jung M."/>
            <person name="Ginzburg D."/>
            <person name="Zhao K."/>
            <person name="Won S.Y."/>
            <person name="Oh T.-J."/>
            <person name="Yu Y."/>
            <person name="Kim N.-H."/>
            <person name="Lee O.R."/>
            <person name="Lee T.-H."/>
            <person name="Bashyal P."/>
            <person name="Kim T.-S."/>
            <person name="Lee W.-H."/>
            <person name="Kawkins C."/>
            <person name="Kim C.-K."/>
            <person name="Kim J.S."/>
            <person name="Ahn B.O."/>
            <person name="Rhee S.Y."/>
            <person name="Sohng J.K."/>
        </authorList>
    </citation>
    <scope>NUCLEOTIDE SEQUENCE</scope>
    <source>
        <tissue evidence="1">Leaf</tissue>
    </source>
</reference>
<sequence length="89" mass="10454">MESWGSFFATTCWLIWKQRNDSFFNNSQEKATTLLPLIEIQYKELSLIAKLKRNPNSHKDSDSQIYTNWKPPEEGWIKVNIDGSHLHNS</sequence>
<evidence type="ECO:0000313" key="1">
    <source>
        <dbReference type="EMBL" id="KAF7807085.1"/>
    </source>
</evidence>